<dbReference type="InterPro" id="IPR045851">
    <property type="entry name" value="AMP-bd_C_sf"/>
</dbReference>
<evidence type="ECO:0000256" key="8">
    <source>
        <dbReference type="RuleBase" id="RU364102"/>
    </source>
</evidence>
<dbReference type="PANTHER" id="PTHR30046">
    <property type="entry name" value="FLAGELLAR M-RING PROTEIN"/>
    <property type="match status" value="1"/>
</dbReference>
<evidence type="ECO:0000256" key="2">
    <source>
        <dbReference type="ARBA" id="ARBA00009509"/>
    </source>
</evidence>
<proteinExistence type="inferred from homology"/>
<evidence type="ECO:0000256" key="4">
    <source>
        <dbReference type="ARBA" id="ARBA00023136"/>
    </source>
</evidence>
<dbReference type="GO" id="GO:0009279">
    <property type="term" value="C:cell outer membrane"/>
    <property type="evidence" value="ECO:0007669"/>
    <property type="project" value="UniProtKB-SubCell"/>
</dbReference>
<dbReference type="InterPro" id="IPR003282">
    <property type="entry name" value="T3SS_SctJ"/>
</dbReference>
<evidence type="ECO:0000256" key="1">
    <source>
        <dbReference type="ARBA" id="ARBA00004459"/>
    </source>
</evidence>
<evidence type="ECO:0000313" key="11">
    <source>
        <dbReference type="Proteomes" id="UP000524450"/>
    </source>
</evidence>
<dbReference type="Gene3D" id="3.30.300.30">
    <property type="match status" value="1"/>
</dbReference>
<dbReference type="RefSeq" id="WP_311737005.1">
    <property type="nucleotide sequence ID" value="NZ_JACIFZ010000002.1"/>
</dbReference>
<keyword evidence="7 8" id="KW-0449">Lipoprotein</keyword>
<keyword evidence="6 8" id="KW-0998">Cell outer membrane</keyword>
<organism evidence="10 11">
    <name type="scientific">Variovorax guangxiensis</name>
    <dbReference type="NCBI Taxonomy" id="1775474"/>
    <lineage>
        <taxon>Bacteria</taxon>
        <taxon>Pseudomonadati</taxon>
        <taxon>Pseudomonadota</taxon>
        <taxon>Betaproteobacteria</taxon>
        <taxon>Burkholderiales</taxon>
        <taxon>Comamonadaceae</taxon>
        <taxon>Variovorax</taxon>
    </lineage>
</organism>
<keyword evidence="8" id="KW-1133">Transmembrane helix</keyword>
<dbReference type="Pfam" id="PF01514">
    <property type="entry name" value="YscJ_FliF"/>
    <property type="match status" value="1"/>
</dbReference>
<dbReference type="Gene3D" id="3.30.70.1530">
    <property type="entry name" value="Hypothetical protein rpa1041"/>
    <property type="match status" value="1"/>
</dbReference>
<keyword evidence="5 8" id="KW-0564">Palmitate</keyword>
<keyword evidence="8" id="KW-0812">Transmembrane</keyword>
<comment type="similarity">
    <text evidence="2 8">Belongs to the YscJ lipoprotein family.</text>
</comment>
<dbReference type="PROSITE" id="PS51257">
    <property type="entry name" value="PROKAR_LIPOPROTEIN"/>
    <property type="match status" value="1"/>
</dbReference>
<evidence type="ECO:0000256" key="3">
    <source>
        <dbReference type="ARBA" id="ARBA00022729"/>
    </source>
</evidence>
<comment type="caution">
    <text evidence="10">The sequence shown here is derived from an EMBL/GenBank/DDBJ whole genome shotgun (WGS) entry which is preliminary data.</text>
</comment>
<reference evidence="10 11" key="1">
    <citation type="submission" date="2020-08" db="EMBL/GenBank/DDBJ databases">
        <title>Genomic Encyclopedia of Type Strains, Phase IV (KMG-V): Genome sequencing to study the core and pangenomes of soil and plant-associated prokaryotes.</title>
        <authorList>
            <person name="Whitman W."/>
        </authorList>
    </citation>
    <scope>NUCLEOTIDE SEQUENCE [LARGE SCALE GENOMIC DNA]</scope>
    <source>
        <strain evidence="10 11">34/80</strain>
    </source>
</reference>
<name>A0A840FLX1_9BURK</name>
<dbReference type="InterPro" id="IPR006182">
    <property type="entry name" value="FliF_N_dom"/>
</dbReference>
<gene>
    <name evidence="10" type="ORF">GGD71_001885</name>
</gene>
<dbReference type="InterPro" id="IPR043427">
    <property type="entry name" value="YscJ/FliF"/>
</dbReference>
<dbReference type="AlphaFoldDB" id="A0A840FLX1"/>
<sequence length="269" mass="29386">MKPLSRTLSSFLARRGRWLAALALLAALGGCKVGLYSNLNEQEANEIVAALSAEGIDAAKSRVEGSNWQVEVDESRMGVALDVLRAQGLPHERFATMGEVFQKQGLVSTPSEERMRYIYAVSQELSQTLRNVDGVVSARVHVVIPANDPLSEKMRPSSAAVFIKHRPDVDIRLLAPTVKDMVAHSIEGLSHDQVSLSLFEARRPVASAATLAGGARERAMVLGLFPASTAMVLLGLLLLAAVCLLVLPALLRRQGVDWRSWTRRQVFRR</sequence>
<keyword evidence="3 8" id="KW-0732">Signal</keyword>
<dbReference type="Proteomes" id="UP000524450">
    <property type="component" value="Unassembled WGS sequence"/>
</dbReference>
<evidence type="ECO:0000256" key="7">
    <source>
        <dbReference type="ARBA" id="ARBA00023288"/>
    </source>
</evidence>
<evidence type="ECO:0000256" key="6">
    <source>
        <dbReference type="ARBA" id="ARBA00023237"/>
    </source>
</evidence>
<dbReference type="PRINTS" id="PR01338">
    <property type="entry name" value="TYPE3OMKPROT"/>
</dbReference>
<accession>A0A840FLX1</accession>
<evidence type="ECO:0000259" key="9">
    <source>
        <dbReference type="Pfam" id="PF01514"/>
    </source>
</evidence>
<dbReference type="PANTHER" id="PTHR30046:SF2">
    <property type="entry name" value="YOP PROTEINS TRANSLOCATION LIPOPROTEIN J"/>
    <property type="match status" value="1"/>
</dbReference>
<evidence type="ECO:0000256" key="5">
    <source>
        <dbReference type="ARBA" id="ARBA00023139"/>
    </source>
</evidence>
<comment type="subcellular location">
    <subcellularLocation>
        <location evidence="1">Cell outer membrane</location>
        <topology evidence="1">Lipid-anchor</topology>
    </subcellularLocation>
</comment>
<feature type="domain" description="Flagellar M-ring N-terminal" evidence="9">
    <location>
        <begin position="34"/>
        <end position="195"/>
    </location>
</feature>
<feature type="transmembrane region" description="Helical" evidence="8">
    <location>
        <begin position="230"/>
        <end position="251"/>
    </location>
</feature>
<dbReference type="EMBL" id="JACIFZ010000002">
    <property type="protein sequence ID" value="MBB4221125.1"/>
    <property type="molecule type" value="Genomic_DNA"/>
</dbReference>
<evidence type="ECO:0000313" key="10">
    <source>
        <dbReference type="EMBL" id="MBB4221125.1"/>
    </source>
</evidence>
<protein>
    <recommendedName>
        <fullName evidence="8">Lipoprotein</fullName>
    </recommendedName>
</protein>
<dbReference type="GO" id="GO:0009306">
    <property type="term" value="P:protein secretion"/>
    <property type="evidence" value="ECO:0007669"/>
    <property type="project" value="InterPro"/>
</dbReference>
<dbReference type="NCBIfam" id="TIGR02544">
    <property type="entry name" value="III_secr_YscJ"/>
    <property type="match status" value="1"/>
</dbReference>
<keyword evidence="4 8" id="KW-0472">Membrane</keyword>